<evidence type="ECO:0000313" key="1">
    <source>
        <dbReference type="EMBL" id="AZN71775.1"/>
    </source>
</evidence>
<dbReference type="Proteomes" id="UP000268192">
    <property type="component" value="Chromosome"/>
</dbReference>
<name>A0A3Q8XNP1_9HYPH</name>
<gene>
    <name evidence="1" type="ORF">D5400_11280</name>
</gene>
<dbReference type="RefSeq" id="WP_126010095.1">
    <property type="nucleotide sequence ID" value="NZ_CP032509.1"/>
</dbReference>
<dbReference type="KEGG" id="abaw:D5400_11280"/>
<dbReference type="PANTHER" id="PTHR37463:SF1">
    <property type="entry name" value="DUF2256 DOMAIN-CONTAINING PROTEIN"/>
    <property type="match status" value="1"/>
</dbReference>
<dbReference type="EMBL" id="CP032509">
    <property type="protein sequence ID" value="AZN71775.1"/>
    <property type="molecule type" value="Genomic_DNA"/>
</dbReference>
<protein>
    <submittedName>
        <fullName evidence="1">DUF2256 domain-containing protein</fullName>
    </submittedName>
</protein>
<proteinExistence type="predicted"/>
<dbReference type="OrthoDB" id="27194at2"/>
<accession>A0A3Q8XNP1</accession>
<dbReference type="AlphaFoldDB" id="A0A3Q8XNP1"/>
<sequence length="56" mass="6765">MAKMRKKSDLPEKPCQACGRPMVWRKSWAKTWDEVRYCSERCRRNRPTDVKPTLRP</sequence>
<keyword evidence="2" id="KW-1185">Reference proteome</keyword>
<dbReference type="InterPro" id="IPR017136">
    <property type="entry name" value="UCP037205"/>
</dbReference>
<organism evidence="1 2">
    <name type="scientific">Georhizobium profundi</name>
    <dbReference type="NCBI Taxonomy" id="2341112"/>
    <lineage>
        <taxon>Bacteria</taxon>
        <taxon>Pseudomonadati</taxon>
        <taxon>Pseudomonadota</taxon>
        <taxon>Alphaproteobacteria</taxon>
        <taxon>Hyphomicrobiales</taxon>
        <taxon>Rhizobiaceae</taxon>
        <taxon>Georhizobium</taxon>
    </lineage>
</organism>
<dbReference type="PIRSF" id="PIRSF037205">
    <property type="entry name" value="UCP037205"/>
    <property type="match status" value="1"/>
</dbReference>
<evidence type="ECO:0000313" key="2">
    <source>
        <dbReference type="Proteomes" id="UP000268192"/>
    </source>
</evidence>
<reference evidence="1 2" key="1">
    <citation type="submission" date="2018-09" db="EMBL/GenBank/DDBJ databases">
        <title>Marinorhizobium profundi gen. nov., sp. nov., isolated from a deep-sea sediment sample from the New Britain Trench and proposal of Marinorhizobiaceae fam. nov. in the order Rhizobiales of the class Alphaproteobacteria.</title>
        <authorList>
            <person name="Cao J."/>
        </authorList>
    </citation>
    <scope>NUCLEOTIDE SEQUENCE [LARGE SCALE GENOMIC DNA]</scope>
    <source>
        <strain evidence="1 2">WS11</strain>
    </source>
</reference>
<dbReference type="PANTHER" id="PTHR37463">
    <property type="entry name" value="GSL3115 PROTEIN"/>
    <property type="match status" value="1"/>
</dbReference>
<dbReference type="Pfam" id="PF10013">
    <property type="entry name" value="DUF2256"/>
    <property type="match status" value="1"/>
</dbReference>